<evidence type="ECO:0000313" key="5">
    <source>
        <dbReference type="Proteomes" id="UP000195602"/>
    </source>
</evidence>
<feature type="coiled-coil region" evidence="1">
    <location>
        <begin position="325"/>
        <end position="352"/>
    </location>
</feature>
<dbReference type="EMBL" id="LYUB02000014">
    <property type="protein sequence ID" value="OVF07207.1"/>
    <property type="molecule type" value="Genomic_DNA"/>
</dbReference>
<reference evidence="4 5" key="1">
    <citation type="submission" date="2017-04" db="EMBL/GenBank/DDBJ databases">
        <title>Draft genome of the yeast Clavispora lusitaniae type strain CBS 6936.</title>
        <authorList>
            <person name="Durrens P."/>
            <person name="Klopp C."/>
            <person name="Biteau N."/>
            <person name="Fitton-Ouhabi V."/>
            <person name="Dementhon K."/>
            <person name="Accoceberry I."/>
            <person name="Sherman D.J."/>
            <person name="Noel T."/>
        </authorList>
    </citation>
    <scope>NUCLEOTIDE SEQUENCE [LARGE SCALE GENOMIC DNA]</scope>
    <source>
        <strain evidence="4 5">CBS 6936</strain>
    </source>
</reference>
<accession>A0AA91PXA6</accession>
<gene>
    <name evidence="4" type="ORF">A9F13_14g00363</name>
</gene>
<evidence type="ECO:0000313" key="4">
    <source>
        <dbReference type="EMBL" id="OVF07207.1"/>
    </source>
</evidence>
<feature type="domain" description="Inner kinetochore subunit AME1" evidence="3">
    <location>
        <begin position="302"/>
        <end position="436"/>
    </location>
</feature>
<evidence type="ECO:0000259" key="3">
    <source>
        <dbReference type="Pfam" id="PF20994"/>
    </source>
</evidence>
<keyword evidence="1" id="KW-0175">Coiled coil</keyword>
<dbReference type="KEGG" id="clus:A9F13_14g00363"/>
<feature type="region of interest" description="Disordered" evidence="2">
    <location>
        <begin position="48"/>
        <end position="119"/>
    </location>
</feature>
<dbReference type="Proteomes" id="UP000195602">
    <property type="component" value="Unassembled WGS sequence"/>
</dbReference>
<feature type="compositionally biased region" description="Basic and acidic residues" evidence="2">
    <location>
        <begin position="102"/>
        <end position="119"/>
    </location>
</feature>
<dbReference type="Pfam" id="PF20994">
    <property type="entry name" value="CENPU"/>
    <property type="match status" value="1"/>
</dbReference>
<comment type="caution">
    <text evidence="4">The sequence shown here is derived from an EMBL/GenBank/DDBJ whole genome shotgun (WGS) entry which is preliminary data.</text>
</comment>
<feature type="compositionally biased region" description="Basic and acidic residues" evidence="2">
    <location>
        <begin position="68"/>
        <end position="78"/>
    </location>
</feature>
<feature type="region of interest" description="Disordered" evidence="2">
    <location>
        <begin position="152"/>
        <end position="199"/>
    </location>
</feature>
<proteinExistence type="predicted"/>
<sequence length="439" mass="50359">MDNKLERRQARIRGSGARAIKVEELNITSPVGAQKSKLLDSLESALIKPEDVNLPRLRHQGPSQEKSSALERYNEARESRRKQAFSSDDEDEKPDTLPYERATPEVHNTHSGHNEGTEHIENRVDEASQYNEANEYNEQHVSDHFTEHQLQDEEVEENLTKRENADSVVPEQPKKRKRGRPRKTETEKKEKVATRRSRRIVENPTLRKIHAQEPLLHSLGPKPLRTVGLTQFGHLDGIASEITSLSKGNKGKQKPLIIDAERLHTASSRDRRFNLTTLDVLRQFVDEYSPKGAKNEIVNEATVLNEFKAHLIYHIEHLMDLHASIRDISNDIADIQRRKNQVRRNMLELKQKHANVGSELTKTRKEYNDSKQEHSEFSSMIESLSKLKNAVAGPQTQTGNLSDKVMMDLDDVSRIYHPQHGLQMQLQRINARLAQMTNP</sequence>
<protein>
    <recommendedName>
        <fullName evidence="3">Inner kinetochore subunit AME1 domain-containing protein</fullName>
    </recommendedName>
</protein>
<organism evidence="4 5">
    <name type="scientific">Clavispora lusitaniae</name>
    <name type="common">Candida lusitaniae</name>
    <dbReference type="NCBI Taxonomy" id="36911"/>
    <lineage>
        <taxon>Eukaryota</taxon>
        <taxon>Fungi</taxon>
        <taxon>Dikarya</taxon>
        <taxon>Ascomycota</taxon>
        <taxon>Saccharomycotina</taxon>
        <taxon>Pichiomycetes</taxon>
        <taxon>Metschnikowiaceae</taxon>
        <taxon>Clavispora</taxon>
    </lineage>
</organism>
<dbReference type="AlphaFoldDB" id="A0AA91PXA6"/>
<name>A0AA91PXA6_CLALS</name>
<feature type="compositionally biased region" description="Basic and acidic residues" evidence="2">
    <location>
        <begin position="182"/>
        <end position="193"/>
    </location>
</feature>
<evidence type="ECO:0000256" key="2">
    <source>
        <dbReference type="SAM" id="MobiDB-lite"/>
    </source>
</evidence>
<evidence type="ECO:0000256" key="1">
    <source>
        <dbReference type="SAM" id="Coils"/>
    </source>
</evidence>
<dbReference type="InterPro" id="IPR048743">
    <property type="entry name" value="AME1"/>
</dbReference>